<sequence>MKFYLLSICFLLIACDPARVASNDPSITRNGRVVFYRGEKFYGLLESKTEELGIVRMTSYKNGLPDGIEKDVHSNGQVLAEREFSEGKKIGTHLGWFPDGKKRFHNEYLQGQFHGPQWEWRNSGSLYSYAKFDHGKVIGKKMWRENGQIYMNFVIYNGRAYGMTGGKLCSQIRGNEDGNTILF</sequence>
<dbReference type="EMBL" id="NPDN01000002">
    <property type="protein sequence ID" value="PJZ26956.1"/>
    <property type="molecule type" value="Genomic_DNA"/>
</dbReference>
<dbReference type="OrthoDB" id="336989at2"/>
<evidence type="ECO:0000313" key="2">
    <source>
        <dbReference type="EMBL" id="PJZ26956.1"/>
    </source>
</evidence>
<evidence type="ECO:0000313" key="3">
    <source>
        <dbReference type="Proteomes" id="UP000232196"/>
    </source>
</evidence>
<feature type="signal peptide" evidence="1">
    <location>
        <begin position="1"/>
        <end position="20"/>
    </location>
</feature>
<evidence type="ECO:0000256" key="1">
    <source>
        <dbReference type="SAM" id="SignalP"/>
    </source>
</evidence>
<protein>
    <recommendedName>
        <fullName evidence="4">Membrane-binding protein</fullName>
    </recommendedName>
</protein>
<reference evidence="2 3" key="1">
    <citation type="submission" date="2017-07" db="EMBL/GenBank/DDBJ databases">
        <title>Leptospira spp. isolated from tropical soils.</title>
        <authorList>
            <person name="Thibeaux R."/>
            <person name="Iraola G."/>
            <person name="Ferres I."/>
            <person name="Bierque E."/>
            <person name="Girault D."/>
            <person name="Soupe-Gilbert M.-E."/>
            <person name="Picardeau M."/>
            <person name="Goarant C."/>
        </authorList>
    </citation>
    <scope>NUCLEOTIDE SEQUENCE [LARGE SCALE GENOMIC DNA]</scope>
    <source>
        <strain evidence="2 3">MCA1-C-A1</strain>
    </source>
</reference>
<feature type="chain" id="PRO_5014624772" description="Membrane-binding protein" evidence="1">
    <location>
        <begin position="21"/>
        <end position="183"/>
    </location>
</feature>
<name>A0A2M9XGZ8_9LEPT</name>
<evidence type="ECO:0008006" key="4">
    <source>
        <dbReference type="Google" id="ProtNLM"/>
    </source>
</evidence>
<accession>A0A2M9XGZ8</accession>
<dbReference type="RefSeq" id="WP_100705312.1">
    <property type="nucleotide sequence ID" value="NZ_NPDL01000016.1"/>
</dbReference>
<dbReference type="AlphaFoldDB" id="A0A2M9XGZ8"/>
<keyword evidence="1" id="KW-0732">Signal</keyword>
<proteinExistence type="predicted"/>
<dbReference type="Gene3D" id="2.20.110.10">
    <property type="entry name" value="Histone H3 K4-specific methyltransferase SET7/9 N-terminal domain"/>
    <property type="match status" value="1"/>
</dbReference>
<dbReference type="SUPFAM" id="SSF82185">
    <property type="entry name" value="Histone H3 K4-specific methyltransferase SET7/9 N-terminal domain"/>
    <property type="match status" value="1"/>
</dbReference>
<dbReference type="PROSITE" id="PS51257">
    <property type="entry name" value="PROKAR_LIPOPROTEIN"/>
    <property type="match status" value="1"/>
</dbReference>
<comment type="caution">
    <text evidence="2">The sequence shown here is derived from an EMBL/GenBank/DDBJ whole genome shotgun (WGS) entry which is preliminary data.</text>
</comment>
<organism evidence="2 3">
    <name type="scientific">Leptospira hartskeerlii</name>
    <dbReference type="NCBI Taxonomy" id="2023177"/>
    <lineage>
        <taxon>Bacteria</taxon>
        <taxon>Pseudomonadati</taxon>
        <taxon>Spirochaetota</taxon>
        <taxon>Spirochaetia</taxon>
        <taxon>Leptospirales</taxon>
        <taxon>Leptospiraceae</taxon>
        <taxon>Leptospira</taxon>
    </lineage>
</organism>
<keyword evidence="3" id="KW-1185">Reference proteome</keyword>
<dbReference type="Proteomes" id="UP000232196">
    <property type="component" value="Unassembled WGS sequence"/>
</dbReference>
<gene>
    <name evidence="2" type="ORF">CH357_03015</name>
</gene>